<dbReference type="RefSeq" id="XP_007409878.1">
    <property type="nucleotide sequence ID" value="XM_007409816.1"/>
</dbReference>
<dbReference type="EMBL" id="GL883106">
    <property type="protein sequence ID" value="EGG06918.1"/>
    <property type="molecule type" value="Genomic_DNA"/>
</dbReference>
<reference evidence="2" key="1">
    <citation type="journal article" date="2011" name="Proc. Natl. Acad. Sci. U.S.A.">
        <title>Obligate biotrophy features unraveled by the genomic analysis of rust fungi.</title>
        <authorList>
            <person name="Duplessis S."/>
            <person name="Cuomo C.A."/>
            <person name="Lin Y.-C."/>
            <person name="Aerts A."/>
            <person name="Tisserant E."/>
            <person name="Veneault-Fourrey C."/>
            <person name="Joly D.L."/>
            <person name="Hacquard S."/>
            <person name="Amselem J."/>
            <person name="Cantarel B.L."/>
            <person name="Chiu R."/>
            <person name="Coutinho P.M."/>
            <person name="Feau N."/>
            <person name="Field M."/>
            <person name="Frey P."/>
            <person name="Gelhaye E."/>
            <person name="Goldberg J."/>
            <person name="Grabherr M.G."/>
            <person name="Kodira C.D."/>
            <person name="Kohler A."/>
            <person name="Kuees U."/>
            <person name="Lindquist E.A."/>
            <person name="Lucas S.M."/>
            <person name="Mago R."/>
            <person name="Mauceli E."/>
            <person name="Morin E."/>
            <person name="Murat C."/>
            <person name="Pangilinan J.L."/>
            <person name="Park R."/>
            <person name="Pearson M."/>
            <person name="Quesneville H."/>
            <person name="Rouhier N."/>
            <person name="Sakthikumar S."/>
            <person name="Salamov A.A."/>
            <person name="Schmutz J."/>
            <person name="Selles B."/>
            <person name="Shapiro H."/>
            <person name="Tanguay P."/>
            <person name="Tuskan G.A."/>
            <person name="Henrissat B."/>
            <person name="Van de Peer Y."/>
            <person name="Rouze P."/>
            <person name="Ellis J.G."/>
            <person name="Dodds P.N."/>
            <person name="Schein J.E."/>
            <person name="Zhong S."/>
            <person name="Hamelin R.C."/>
            <person name="Grigoriev I.V."/>
            <person name="Szabo L.J."/>
            <person name="Martin F."/>
        </authorList>
    </citation>
    <scope>NUCLEOTIDE SEQUENCE [LARGE SCALE GENOMIC DNA]</scope>
    <source>
        <strain evidence="2">98AG31 / pathotype 3-4-7</strain>
    </source>
</reference>
<dbReference type="Proteomes" id="UP000001072">
    <property type="component" value="Unassembled WGS sequence"/>
</dbReference>
<keyword evidence="2" id="KW-1185">Reference proteome</keyword>
<protein>
    <submittedName>
        <fullName evidence="1">Uncharacterized protein</fullName>
    </submittedName>
</protein>
<evidence type="ECO:0000313" key="1">
    <source>
        <dbReference type="EMBL" id="EGG06918.1"/>
    </source>
</evidence>
<sequence length="58" mass="6755">MDYFELSRSWIWDGELVLLIRSLLKSLLIESLGPSLNKPASSLYRHNLTRVCSPSYER</sequence>
<dbReference type="AlphaFoldDB" id="F4RL74"/>
<organism evidence="2">
    <name type="scientific">Melampsora larici-populina (strain 98AG31 / pathotype 3-4-7)</name>
    <name type="common">Poplar leaf rust fungus</name>
    <dbReference type="NCBI Taxonomy" id="747676"/>
    <lineage>
        <taxon>Eukaryota</taxon>
        <taxon>Fungi</taxon>
        <taxon>Dikarya</taxon>
        <taxon>Basidiomycota</taxon>
        <taxon>Pucciniomycotina</taxon>
        <taxon>Pucciniomycetes</taxon>
        <taxon>Pucciniales</taxon>
        <taxon>Melampsoraceae</taxon>
        <taxon>Melampsora</taxon>
    </lineage>
</organism>
<dbReference type="GeneID" id="18934135"/>
<dbReference type="VEuPathDB" id="FungiDB:MELLADRAFT_86284"/>
<accession>F4RL74</accession>
<gene>
    <name evidence="1" type="ORF">MELLADRAFT_86284</name>
</gene>
<evidence type="ECO:0000313" key="2">
    <source>
        <dbReference type="Proteomes" id="UP000001072"/>
    </source>
</evidence>
<name>F4RL74_MELLP</name>
<dbReference type="HOGENOM" id="CLU_2979596_0_0_1"/>
<dbReference type="KEGG" id="mlr:MELLADRAFT_86284"/>
<proteinExistence type="predicted"/>
<dbReference type="InParanoid" id="F4RL74"/>